<proteinExistence type="predicted"/>
<evidence type="ECO:0000313" key="3">
    <source>
        <dbReference type="Proteomes" id="UP000194221"/>
    </source>
</evidence>
<evidence type="ECO:0000313" key="2">
    <source>
        <dbReference type="EMBL" id="OSY87771.1"/>
    </source>
</evidence>
<feature type="signal peptide" evidence="1">
    <location>
        <begin position="1"/>
        <end position="19"/>
    </location>
</feature>
<dbReference type="Pfam" id="PF16119">
    <property type="entry name" value="DUF4835"/>
    <property type="match status" value="1"/>
</dbReference>
<sequence>MRNFLFALSLFFLGITVQAQELNALVTINSDKVQSSNKQVYNTLQTALTEFINQTEWTQRKVKPQERINCAFTIIVNEQNGNQFNASLQIQATRPVYNSSYATPLLNINDTDFNFQYNEFEPLIYNPNTFDSNLVSTIVFYVYTILGVDADTFARKGGESYFKVAQNAMLQAQQGGGAGWQNQIGKQNRFALIDNLLSSKFVVLRNILYEYHRKGFDFFADDKAKAKMAIENSVMQLERLHNITVGNYMIRVFLDAKADEIVSVFSDGRPTSNQQRMVEILYKIAPTYTDKWKKIKS</sequence>
<dbReference type="RefSeq" id="WP_086030834.1">
    <property type="nucleotide sequence ID" value="NZ_LAPZ01000007.1"/>
</dbReference>
<dbReference type="InParanoid" id="A0A1Y2PCM8"/>
<gene>
    <name evidence="2" type="ORF">WH52_10120</name>
</gene>
<comment type="caution">
    <text evidence="2">The sequence shown here is derived from an EMBL/GenBank/DDBJ whole genome shotgun (WGS) entry which is preliminary data.</text>
</comment>
<organism evidence="2 3">
    <name type="scientific">Tenacibaculum holothuriorum</name>
    <dbReference type="NCBI Taxonomy" id="1635173"/>
    <lineage>
        <taxon>Bacteria</taxon>
        <taxon>Pseudomonadati</taxon>
        <taxon>Bacteroidota</taxon>
        <taxon>Flavobacteriia</taxon>
        <taxon>Flavobacteriales</taxon>
        <taxon>Flavobacteriaceae</taxon>
        <taxon>Tenacibaculum</taxon>
    </lineage>
</organism>
<dbReference type="InterPro" id="IPR032274">
    <property type="entry name" value="DUF4835"/>
</dbReference>
<feature type="chain" id="PRO_5012688961" description="DUF4835 domain-containing protein" evidence="1">
    <location>
        <begin position="20"/>
        <end position="297"/>
    </location>
</feature>
<dbReference type="AlphaFoldDB" id="A0A1Y2PCM8"/>
<accession>A0A1Y2PCM8</accession>
<evidence type="ECO:0000256" key="1">
    <source>
        <dbReference type="SAM" id="SignalP"/>
    </source>
</evidence>
<keyword evidence="3" id="KW-1185">Reference proteome</keyword>
<dbReference type="OrthoDB" id="9773381at2"/>
<dbReference type="STRING" id="1635173.WH52_10120"/>
<evidence type="ECO:0008006" key="4">
    <source>
        <dbReference type="Google" id="ProtNLM"/>
    </source>
</evidence>
<protein>
    <recommendedName>
        <fullName evidence="4">DUF4835 domain-containing protein</fullName>
    </recommendedName>
</protein>
<name>A0A1Y2PCM8_9FLAO</name>
<dbReference type="Proteomes" id="UP000194221">
    <property type="component" value="Unassembled WGS sequence"/>
</dbReference>
<reference evidence="2 3" key="1">
    <citation type="submission" date="2015-03" db="EMBL/GenBank/DDBJ databases">
        <title>Genome sequence of Tenacibaculum sp. S2-2, isolated from intestinal microbiota of sea cucumber, Apostichopus japonicas.</title>
        <authorList>
            <person name="Shao Z."/>
            <person name="Wang L."/>
            <person name="Li X."/>
        </authorList>
    </citation>
    <scope>NUCLEOTIDE SEQUENCE [LARGE SCALE GENOMIC DNA]</scope>
    <source>
        <strain evidence="2 3">S2-2</strain>
    </source>
</reference>
<dbReference type="EMBL" id="LAPZ01000007">
    <property type="protein sequence ID" value="OSY87771.1"/>
    <property type="molecule type" value="Genomic_DNA"/>
</dbReference>
<keyword evidence="1" id="KW-0732">Signal</keyword>